<evidence type="ECO:0000313" key="3">
    <source>
        <dbReference type="EMBL" id="GAT43636.1"/>
    </source>
</evidence>
<feature type="transmembrane region" description="Helical" evidence="2">
    <location>
        <begin position="234"/>
        <end position="251"/>
    </location>
</feature>
<keyword evidence="2" id="KW-0472">Membrane</keyword>
<accession>A0ABQ0KXK2</accession>
<evidence type="ECO:0000313" key="4">
    <source>
        <dbReference type="Proteomes" id="UP000815677"/>
    </source>
</evidence>
<protein>
    <submittedName>
        <fullName evidence="3">Uncharacterized protein</fullName>
    </submittedName>
</protein>
<dbReference type="Proteomes" id="UP000815677">
    <property type="component" value="Unassembled WGS sequence"/>
</dbReference>
<feature type="transmembrane region" description="Helical" evidence="2">
    <location>
        <begin position="20"/>
        <end position="39"/>
    </location>
</feature>
<dbReference type="EMBL" id="DF839219">
    <property type="protein sequence ID" value="GAT43636.1"/>
    <property type="molecule type" value="Genomic_DNA"/>
</dbReference>
<gene>
    <name evidence="3" type="ORF">MCHLO_01307</name>
</gene>
<feature type="compositionally biased region" description="Basic and acidic residues" evidence="1">
    <location>
        <begin position="334"/>
        <end position="344"/>
    </location>
</feature>
<feature type="transmembrane region" description="Helical" evidence="2">
    <location>
        <begin position="163"/>
        <end position="183"/>
    </location>
</feature>
<organism evidence="3 4">
    <name type="scientific">Mycena chlorophos</name>
    <name type="common">Agaric fungus</name>
    <name type="synonym">Agaricus chlorophos</name>
    <dbReference type="NCBI Taxonomy" id="658473"/>
    <lineage>
        <taxon>Eukaryota</taxon>
        <taxon>Fungi</taxon>
        <taxon>Dikarya</taxon>
        <taxon>Basidiomycota</taxon>
        <taxon>Agaricomycotina</taxon>
        <taxon>Agaricomycetes</taxon>
        <taxon>Agaricomycetidae</taxon>
        <taxon>Agaricales</taxon>
        <taxon>Marasmiineae</taxon>
        <taxon>Mycenaceae</taxon>
        <taxon>Mycena</taxon>
    </lineage>
</organism>
<name>A0ABQ0KXK2_MYCCL</name>
<feature type="transmembrane region" description="Helical" evidence="2">
    <location>
        <begin position="203"/>
        <end position="222"/>
    </location>
</feature>
<keyword evidence="2" id="KW-1133">Transmembrane helix</keyword>
<proteinExistence type="predicted"/>
<sequence length="366" mass="40772">MSLPSLVGGFAIRKYDLAPSIIFAVGYAGVVALLIYRACIARSRTAVVFEAIPFALERVAVFCLRAAASTIPGFEQVGLSEYFQFTLAIEFLALANITSKLIRAVFVNTTNPPPEDEPESEPNNDSTKTLTNPPFIYDVSPGWAASSTPEDDDVKRRKRYRTVAGLQVLLLYLPAFALAIVATDIYPEANHVAKNLAIQRLRYASTIIGTILVAWELVDLFVSRLRVPRVDTRAVHYLLAIVSLLLFPSIYRLCALRQTTPDVTALTHAAHNTASDKAAFYIIHVLPEWLVVVLLSVFNAREICNLGLKGDFRLKDETPEKREMRWAKVRARKEKKEQKKLEKAAKRKGLADPGIELSMSRKLESV</sequence>
<feature type="region of interest" description="Disordered" evidence="1">
    <location>
        <begin position="329"/>
        <end position="366"/>
    </location>
</feature>
<keyword evidence="4" id="KW-1185">Reference proteome</keyword>
<reference evidence="3" key="1">
    <citation type="submission" date="2014-09" db="EMBL/GenBank/DDBJ databases">
        <title>Genome sequence of the luminous mushroom Mycena chlorophos for searching fungal bioluminescence genes.</title>
        <authorList>
            <person name="Tanaka Y."/>
            <person name="Kasuga D."/>
            <person name="Oba Y."/>
            <person name="Hase S."/>
            <person name="Sato K."/>
            <person name="Oba Y."/>
            <person name="Sakakibara Y."/>
        </authorList>
    </citation>
    <scope>NUCLEOTIDE SEQUENCE</scope>
</reference>
<evidence type="ECO:0000256" key="1">
    <source>
        <dbReference type="SAM" id="MobiDB-lite"/>
    </source>
</evidence>
<evidence type="ECO:0000256" key="2">
    <source>
        <dbReference type="SAM" id="Phobius"/>
    </source>
</evidence>
<keyword evidence="2" id="KW-0812">Transmembrane</keyword>
<feature type="transmembrane region" description="Helical" evidence="2">
    <location>
        <begin position="278"/>
        <end position="298"/>
    </location>
</feature>